<dbReference type="EMBL" id="CP051680">
    <property type="protein sequence ID" value="QJD85705.1"/>
    <property type="molecule type" value="Genomic_DNA"/>
</dbReference>
<evidence type="ECO:0000256" key="1">
    <source>
        <dbReference type="SAM" id="Phobius"/>
    </source>
</evidence>
<gene>
    <name evidence="2" type="ORF">HH215_22635</name>
</gene>
<dbReference type="AlphaFoldDB" id="A0A7Z2VMJ9"/>
<feature type="transmembrane region" description="Helical" evidence="1">
    <location>
        <begin position="12"/>
        <end position="34"/>
    </location>
</feature>
<evidence type="ECO:0000313" key="3">
    <source>
        <dbReference type="Proteomes" id="UP000502248"/>
    </source>
</evidence>
<sequence>MAIDKPKIHTAIVLISMLVFFPVGIILLIIRFATHYKYNHLRAKDYGVVGHSFMILYGLILLITFASSTGSDDIIPMVVVFGIFLGLPGVIFYILGSTREKKMKNLYNMYYHLTTAQGIESVSRISELTGVSRRNVTQDLTYMIASHRLPDARFDPVAQVVTLGSRRATDPTSAATSTGRPNEATREQIILTEQAAASGLTAQSVTCTGCGSTSSVIPGRSRECEFCGSVLFVPA</sequence>
<dbReference type="RefSeq" id="WP_169281965.1">
    <property type="nucleotide sequence ID" value="NZ_CP051680.1"/>
</dbReference>
<keyword evidence="1" id="KW-0812">Transmembrane</keyword>
<dbReference type="Proteomes" id="UP000502248">
    <property type="component" value="Chromosome"/>
</dbReference>
<organism evidence="2 3">
    <name type="scientific">Cohnella herbarum</name>
    <dbReference type="NCBI Taxonomy" id="2728023"/>
    <lineage>
        <taxon>Bacteria</taxon>
        <taxon>Bacillati</taxon>
        <taxon>Bacillota</taxon>
        <taxon>Bacilli</taxon>
        <taxon>Bacillales</taxon>
        <taxon>Paenibacillaceae</taxon>
        <taxon>Cohnella</taxon>
    </lineage>
</organism>
<name>A0A7Z2VMJ9_9BACL</name>
<keyword evidence="3" id="KW-1185">Reference proteome</keyword>
<protein>
    <submittedName>
        <fullName evidence="2">Uncharacterized protein</fullName>
    </submittedName>
</protein>
<keyword evidence="1" id="KW-1133">Transmembrane helix</keyword>
<reference evidence="2 3" key="1">
    <citation type="submission" date="2020-04" db="EMBL/GenBank/DDBJ databases">
        <title>Genome sequencing of novel species.</title>
        <authorList>
            <person name="Heo J."/>
            <person name="Kim S.-J."/>
            <person name="Kim J.-S."/>
            <person name="Hong S.-B."/>
            <person name="Kwon S.-W."/>
        </authorList>
    </citation>
    <scope>NUCLEOTIDE SEQUENCE [LARGE SCALE GENOMIC DNA]</scope>
    <source>
        <strain evidence="2 3">MFER-1</strain>
    </source>
</reference>
<proteinExistence type="predicted"/>
<evidence type="ECO:0000313" key="2">
    <source>
        <dbReference type="EMBL" id="QJD85705.1"/>
    </source>
</evidence>
<feature type="transmembrane region" description="Helical" evidence="1">
    <location>
        <begin position="74"/>
        <end position="95"/>
    </location>
</feature>
<accession>A0A7Z2VMJ9</accession>
<feature type="transmembrane region" description="Helical" evidence="1">
    <location>
        <begin position="46"/>
        <end position="68"/>
    </location>
</feature>
<keyword evidence="1" id="KW-0472">Membrane</keyword>
<dbReference type="KEGG" id="cheb:HH215_22635"/>